<keyword evidence="1" id="KW-0812">Transmembrane</keyword>
<evidence type="ECO:0000313" key="2">
    <source>
        <dbReference type="EMBL" id="EQD50047.1"/>
    </source>
</evidence>
<feature type="transmembrane region" description="Helical" evidence="1">
    <location>
        <begin position="57"/>
        <end position="77"/>
    </location>
</feature>
<feature type="transmembrane region" description="Helical" evidence="1">
    <location>
        <begin position="145"/>
        <end position="166"/>
    </location>
</feature>
<feature type="transmembrane region" description="Helical" evidence="1">
    <location>
        <begin position="16"/>
        <end position="37"/>
    </location>
</feature>
<dbReference type="AlphaFoldDB" id="T0ZZJ4"/>
<proteinExistence type="predicted"/>
<dbReference type="GO" id="GO:0005886">
    <property type="term" value="C:plasma membrane"/>
    <property type="evidence" value="ECO:0007669"/>
    <property type="project" value="UniProtKB-SubCell"/>
</dbReference>
<name>T0ZZJ4_9ZZZZ</name>
<feature type="transmembrane region" description="Helical" evidence="1">
    <location>
        <begin position="178"/>
        <end position="200"/>
    </location>
</feature>
<dbReference type="EMBL" id="AUZY01007383">
    <property type="protein sequence ID" value="EQD50047.1"/>
    <property type="molecule type" value="Genomic_DNA"/>
</dbReference>
<feature type="non-terminal residue" evidence="2">
    <location>
        <position position="205"/>
    </location>
</feature>
<feature type="transmembrane region" description="Helical" evidence="1">
    <location>
        <begin position="104"/>
        <end position="125"/>
    </location>
</feature>
<dbReference type="Pfam" id="PF12679">
    <property type="entry name" value="ABC2_membrane_2"/>
    <property type="match status" value="1"/>
</dbReference>
<feature type="non-terminal residue" evidence="2">
    <location>
        <position position="1"/>
    </location>
</feature>
<keyword evidence="1" id="KW-1133">Transmembrane helix</keyword>
<dbReference type="GO" id="GO:0140359">
    <property type="term" value="F:ABC-type transporter activity"/>
    <property type="evidence" value="ECO:0007669"/>
    <property type="project" value="InterPro"/>
</dbReference>
<comment type="caution">
    <text evidence="2">The sequence shown here is derived from an EMBL/GenBank/DDBJ whole genome shotgun (WGS) entry which is preliminary data.</text>
</comment>
<accession>T0ZZJ4</accession>
<reference evidence="2" key="2">
    <citation type="journal article" date="2014" name="ISME J.">
        <title>Microbial stratification in low pH oxic and suboxic macroscopic growths along an acid mine drainage.</title>
        <authorList>
            <person name="Mendez-Garcia C."/>
            <person name="Mesa V."/>
            <person name="Sprenger R.R."/>
            <person name="Richter M."/>
            <person name="Diez M.S."/>
            <person name="Solano J."/>
            <person name="Bargiela R."/>
            <person name="Golyshina O.V."/>
            <person name="Manteca A."/>
            <person name="Ramos J.L."/>
            <person name="Gallego J.R."/>
            <person name="Llorente I."/>
            <person name="Martins Dos Santos V.A."/>
            <person name="Jensen O.N."/>
            <person name="Pelaez A.I."/>
            <person name="Sanchez J."/>
            <person name="Ferrer M."/>
        </authorList>
    </citation>
    <scope>NUCLEOTIDE SEQUENCE</scope>
</reference>
<reference evidence="2" key="1">
    <citation type="submission" date="2013-08" db="EMBL/GenBank/DDBJ databases">
        <authorList>
            <person name="Mendez C."/>
            <person name="Richter M."/>
            <person name="Ferrer M."/>
            <person name="Sanchez J."/>
        </authorList>
    </citation>
    <scope>NUCLEOTIDE SEQUENCE</scope>
</reference>
<sequence>GRHPKDLSIFRTKRSLLYSLVAFPLGIGLGLPTVVWLSVRKTHASYAALIPLLDTFLFFFIIAAVSLASTLAAYAIVGEKVERSLEPLLATPTTDSEILFGKSLAAFLPSLAATYFGAAVFMAYVDVLTLPTLGYLLYPNGTAGTFLLFATPLACLFGVEVNILVSSKVSDIRAATQLAGVLVLPFAGIYVLGEIGVLTIDTSTL</sequence>
<protein>
    <submittedName>
        <fullName evidence="2">ABC-2 type transporter</fullName>
    </submittedName>
</protein>
<organism evidence="2">
    <name type="scientific">mine drainage metagenome</name>
    <dbReference type="NCBI Taxonomy" id="410659"/>
    <lineage>
        <taxon>unclassified sequences</taxon>
        <taxon>metagenomes</taxon>
        <taxon>ecological metagenomes</taxon>
    </lineage>
</organism>
<keyword evidence="1" id="KW-0472">Membrane</keyword>
<gene>
    <name evidence="2" type="ORF">B1B_11373</name>
</gene>
<evidence type="ECO:0000256" key="1">
    <source>
        <dbReference type="SAM" id="Phobius"/>
    </source>
</evidence>